<reference evidence="1 2" key="1">
    <citation type="submission" date="2016-10" db="EMBL/GenBank/DDBJ databases">
        <authorList>
            <person name="de Groot N.N."/>
        </authorList>
    </citation>
    <scope>NUCLEOTIDE SEQUENCE [LARGE SCALE GENOMIC DNA]</scope>
    <source>
        <strain evidence="1 2">CPCC 201354</strain>
    </source>
</reference>
<evidence type="ECO:0000313" key="2">
    <source>
        <dbReference type="Proteomes" id="UP000198923"/>
    </source>
</evidence>
<protein>
    <submittedName>
        <fullName evidence="1">Uncharacterized protein</fullName>
    </submittedName>
</protein>
<proteinExistence type="predicted"/>
<accession>A0A1G7XAE8</accession>
<dbReference type="Proteomes" id="UP000198923">
    <property type="component" value="Unassembled WGS sequence"/>
</dbReference>
<organism evidence="1 2">
    <name type="scientific">Sinosporangium album</name>
    <dbReference type="NCBI Taxonomy" id="504805"/>
    <lineage>
        <taxon>Bacteria</taxon>
        <taxon>Bacillati</taxon>
        <taxon>Actinomycetota</taxon>
        <taxon>Actinomycetes</taxon>
        <taxon>Streptosporangiales</taxon>
        <taxon>Streptosporangiaceae</taxon>
        <taxon>Sinosporangium</taxon>
    </lineage>
</organism>
<dbReference type="AlphaFoldDB" id="A0A1G7XAE8"/>
<name>A0A1G7XAE8_9ACTN</name>
<evidence type="ECO:0000313" key="1">
    <source>
        <dbReference type="EMBL" id="SDG81215.1"/>
    </source>
</evidence>
<sequence>MPAIAITDHGDMRDAYLSHGAPQPSGCGASRVAGRSPAPMIIYFQMSHDGHFGCSIE</sequence>
<dbReference type="STRING" id="504805.SAMN05421505_108107"/>
<dbReference type="EMBL" id="FNCN01000008">
    <property type="protein sequence ID" value="SDG81215.1"/>
    <property type="molecule type" value="Genomic_DNA"/>
</dbReference>
<keyword evidence="2" id="KW-1185">Reference proteome</keyword>
<gene>
    <name evidence="1" type="ORF">SAMN05421505_108107</name>
</gene>